<feature type="chain" id="PRO_5031382186" evidence="7">
    <location>
        <begin position="25"/>
        <end position="250"/>
    </location>
</feature>
<comment type="subunit">
    <text evidence="5">The complex is composed of two ATP-binding proteins (ModC), two transmembrane proteins (ModB) and a solute-binding protein (ModA).</text>
</comment>
<evidence type="ECO:0000313" key="9">
    <source>
        <dbReference type="Proteomes" id="UP000544872"/>
    </source>
</evidence>
<comment type="caution">
    <text evidence="8">The sequence shown here is derived from an EMBL/GenBank/DDBJ whole genome shotgun (WGS) entry which is preliminary data.</text>
</comment>
<comment type="similarity">
    <text evidence="1">Belongs to the bacterial solute-binding protein ModA family.</text>
</comment>
<dbReference type="InterPro" id="IPR005950">
    <property type="entry name" value="ModA"/>
</dbReference>
<proteinExistence type="inferred from homology"/>
<sequence length="250" mass="26057">MAKRSFLSLIAAVLIGVSAQTAHADVLVFAAASTNEAMTEAAAAFKEQTGIPVITSFGSSSTLAKQIEQGAPAQVFLSANVEWADYLEKANALKAGGRVDYLGNALVLVAPAGSKAVDLATTPIATLLNGGRLAVGDPDHVPAGQYAKKALTALKQWEGLEPQLARASDVRGALALVQRGEAPYGIVYSTDAASLKDVAIVATFPADSHPKIVYPLALTKAADGDADRFAAFLQQDRTRAIFARYGFTQP</sequence>
<keyword evidence="3 6" id="KW-0479">Metal-binding</keyword>
<dbReference type="FunFam" id="3.40.190.10:FF:000035">
    <property type="entry name" value="Molybdate ABC transporter substrate-binding protein"/>
    <property type="match status" value="1"/>
</dbReference>
<feature type="binding site" evidence="6">
    <location>
        <position position="170"/>
    </location>
    <ligand>
        <name>molybdate</name>
        <dbReference type="ChEBI" id="CHEBI:36264"/>
    </ligand>
</feature>
<feature type="binding site" evidence="6">
    <location>
        <position position="143"/>
    </location>
    <ligand>
        <name>molybdate</name>
        <dbReference type="ChEBI" id="CHEBI:36264"/>
    </ligand>
</feature>
<dbReference type="RefSeq" id="WP_184263538.1">
    <property type="nucleotide sequence ID" value="NZ_JACIIX010000007.1"/>
</dbReference>
<dbReference type="GO" id="GO:0030288">
    <property type="term" value="C:outer membrane-bounded periplasmic space"/>
    <property type="evidence" value="ECO:0007669"/>
    <property type="project" value="TreeGrafter"/>
</dbReference>
<feature type="binding site" evidence="6">
    <location>
        <position position="188"/>
    </location>
    <ligand>
        <name>molybdate</name>
        <dbReference type="ChEBI" id="CHEBI:36264"/>
    </ligand>
</feature>
<evidence type="ECO:0000313" key="8">
    <source>
        <dbReference type="EMBL" id="MBB6210708.1"/>
    </source>
</evidence>
<dbReference type="Proteomes" id="UP000544872">
    <property type="component" value="Unassembled WGS sequence"/>
</dbReference>
<dbReference type="NCBIfam" id="TIGR01256">
    <property type="entry name" value="modA"/>
    <property type="match status" value="1"/>
</dbReference>
<reference evidence="8 9" key="1">
    <citation type="submission" date="2020-08" db="EMBL/GenBank/DDBJ databases">
        <title>Genomic Encyclopedia of Type Strains, Phase IV (KMG-IV): sequencing the most valuable type-strain genomes for metagenomic binning, comparative biology and taxonomic classification.</title>
        <authorList>
            <person name="Goeker M."/>
        </authorList>
    </citation>
    <scope>NUCLEOTIDE SEQUENCE [LARGE SCALE GENOMIC DNA]</scope>
    <source>
        <strain evidence="8 9">DSM 11590</strain>
    </source>
</reference>
<dbReference type="GO" id="GO:0030973">
    <property type="term" value="F:molybdate ion binding"/>
    <property type="evidence" value="ECO:0007669"/>
    <property type="project" value="TreeGrafter"/>
</dbReference>
<dbReference type="EMBL" id="JACIIX010000007">
    <property type="protein sequence ID" value="MBB6210708.1"/>
    <property type="molecule type" value="Genomic_DNA"/>
</dbReference>
<dbReference type="Pfam" id="PF13531">
    <property type="entry name" value="SBP_bac_11"/>
    <property type="match status" value="1"/>
</dbReference>
<feature type="binding site" evidence="6">
    <location>
        <position position="33"/>
    </location>
    <ligand>
        <name>molybdate</name>
        <dbReference type="ChEBI" id="CHEBI:36264"/>
    </ligand>
</feature>
<evidence type="ECO:0000256" key="5">
    <source>
        <dbReference type="ARBA" id="ARBA00062515"/>
    </source>
</evidence>
<evidence type="ECO:0000256" key="3">
    <source>
        <dbReference type="ARBA" id="ARBA00022723"/>
    </source>
</evidence>
<dbReference type="GO" id="GO:0015689">
    <property type="term" value="P:molybdate ion transport"/>
    <property type="evidence" value="ECO:0007669"/>
    <property type="project" value="InterPro"/>
</dbReference>
<evidence type="ECO:0000256" key="6">
    <source>
        <dbReference type="PIRSR" id="PIRSR004846-1"/>
    </source>
</evidence>
<evidence type="ECO:0000256" key="7">
    <source>
        <dbReference type="SAM" id="SignalP"/>
    </source>
</evidence>
<keyword evidence="2 6" id="KW-0500">Molybdenum</keyword>
<keyword evidence="9" id="KW-1185">Reference proteome</keyword>
<dbReference type="GO" id="GO:1901359">
    <property type="term" value="F:tungstate binding"/>
    <property type="evidence" value="ECO:0007669"/>
    <property type="project" value="UniProtKB-ARBA"/>
</dbReference>
<keyword evidence="4 7" id="KW-0732">Signal</keyword>
<dbReference type="SUPFAM" id="SSF53850">
    <property type="entry name" value="Periplasmic binding protein-like II"/>
    <property type="match status" value="1"/>
</dbReference>
<organism evidence="8 9">
    <name type="scientific">Novispirillum itersonii</name>
    <name type="common">Aquaspirillum itersonii</name>
    <dbReference type="NCBI Taxonomy" id="189"/>
    <lineage>
        <taxon>Bacteria</taxon>
        <taxon>Pseudomonadati</taxon>
        <taxon>Pseudomonadota</taxon>
        <taxon>Alphaproteobacteria</taxon>
        <taxon>Rhodospirillales</taxon>
        <taxon>Novispirillaceae</taxon>
        <taxon>Novispirillum</taxon>
    </lineage>
</organism>
<dbReference type="CDD" id="cd13536">
    <property type="entry name" value="PBP2_EcModA"/>
    <property type="match status" value="1"/>
</dbReference>
<evidence type="ECO:0000256" key="1">
    <source>
        <dbReference type="ARBA" id="ARBA00009175"/>
    </source>
</evidence>
<dbReference type="GO" id="GO:0046872">
    <property type="term" value="F:metal ion binding"/>
    <property type="evidence" value="ECO:0007669"/>
    <property type="project" value="UniProtKB-KW"/>
</dbReference>
<gene>
    <name evidence="8" type="ORF">FHS48_002133</name>
</gene>
<evidence type="ECO:0000256" key="2">
    <source>
        <dbReference type="ARBA" id="ARBA00022505"/>
    </source>
</evidence>
<feature type="signal peptide" evidence="7">
    <location>
        <begin position="1"/>
        <end position="24"/>
    </location>
</feature>
<dbReference type="PANTHER" id="PTHR30632:SF17">
    <property type="entry name" value="MOLYBDATE-BINDING PROTEIN MODA"/>
    <property type="match status" value="1"/>
</dbReference>
<protein>
    <submittedName>
        <fullName evidence="8">Molybdate transport system substrate-binding protein</fullName>
    </submittedName>
</protein>
<dbReference type="AlphaFoldDB" id="A0A7X0DM57"/>
<dbReference type="Gene3D" id="3.40.190.10">
    <property type="entry name" value="Periplasmic binding protein-like II"/>
    <property type="match status" value="2"/>
</dbReference>
<dbReference type="PANTHER" id="PTHR30632">
    <property type="entry name" value="MOLYBDATE-BINDING PERIPLASMIC PROTEIN"/>
    <property type="match status" value="1"/>
</dbReference>
<accession>A0A7X0DM57</accession>
<dbReference type="PIRSF" id="PIRSF004846">
    <property type="entry name" value="ModA"/>
    <property type="match status" value="1"/>
</dbReference>
<feature type="binding site" evidence="6">
    <location>
        <position position="60"/>
    </location>
    <ligand>
        <name>molybdate</name>
        <dbReference type="ChEBI" id="CHEBI:36264"/>
    </ligand>
</feature>
<dbReference type="InterPro" id="IPR050682">
    <property type="entry name" value="ModA/WtpA"/>
</dbReference>
<name>A0A7X0DM57_NOVIT</name>
<dbReference type="NCBIfam" id="NF007958">
    <property type="entry name" value="PRK10677.1"/>
    <property type="match status" value="1"/>
</dbReference>
<evidence type="ECO:0000256" key="4">
    <source>
        <dbReference type="ARBA" id="ARBA00022729"/>
    </source>
</evidence>